<evidence type="ECO:0000256" key="1">
    <source>
        <dbReference type="SAM" id="MobiDB-lite"/>
    </source>
</evidence>
<dbReference type="STRING" id="865938.Weevi_0113"/>
<reference evidence="2 3" key="1">
    <citation type="journal article" date="2011" name="Stand. Genomic Sci.">
        <title>Complete genome sequence of Weeksella virosa type strain (9751).</title>
        <authorList>
            <person name="Lang E."/>
            <person name="Teshima H."/>
            <person name="Lucas S."/>
            <person name="Lapidus A."/>
            <person name="Hammon N."/>
            <person name="Deshpande S."/>
            <person name="Nolan M."/>
            <person name="Cheng J.F."/>
            <person name="Pitluck S."/>
            <person name="Liolios K."/>
            <person name="Pagani I."/>
            <person name="Mikhailova N."/>
            <person name="Ivanova N."/>
            <person name="Mavromatis K."/>
            <person name="Pati A."/>
            <person name="Tapia R."/>
            <person name="Han C."/>
            <person name="Goodwin L."/>
            <person name="Chen A."/>
            <person name="Palaniappan K."/>
            <person name="Land M."/>
            <person name="Hauser L."/>
            <person name="Chang Y.J."/>
            <person name="Jeffries C.D."/>
            <person name="Brambilla E.M."/>
            <person name="Kopitz M."/>
            <person name="Rohde M."/>
            <person name="Goker M."/>
            <person name="Tindall B.J."/>
            <person name="Detter J.C."/>
            <person name="Woyke T."/>
            <person name="Bristow J."/>
            <person name="Eisen J.A."/>
            <person name="Markowitz V."/>
            <person name="Hugenholtz P."/>
            <person name="Klenk H.P."/>
            <person name="Kyrpides N.C."/>
        </authorList>
    </citation>
    <scope>NUCLEOTIDE SEQUENCE [LARGE SCALE GENOMIC DNA]</scope>
    <source>
        <strain evidence="3">ATCC 43766 / DSM 16922 / JCM 21250 / NBRC 16016 / NCTC 11634 / CL345/78</strain>
    </source>
</reference>
<dbReference type="KEGG" id="wvi:Weevi_0113"/>
<feature type="region of interest" description="Disordered" evidence="1">
    <location>
        <begin position="119"/>
        <end position="149"/>
    </location>
</feature>
<dbReference type="Proteomes" id="UP000008641">
    <property type="component" value="Chromosome"/>
</dbReference>
<accession>F0P2U9</accession>
<dbReference type="HOGENOM" id="CLU_1748928_0_0_10"/>
<keyword evidence="3" id="KW-1185">Reference proteome</keyword>
<evidence type="ECO:0000313" key="3">
    <source>
        <dbReference type="Proteomes" id="UP000008641"/>
    </source>
</evidence>
<sequence>MKKEAIERKAKVFLEQNPQVNAVFASADGFLFLHKKDRNNHNATLEEDATYDFTNTVGEKEVLVPSGFLDNSANEIIAEIPNLSRDEAYSYLIKEQVGKKRKTVVAALEKALADVSDEGLNGVADVDGSENVDADQVTKEVENNENETN</sequence>
<name>F0P2U9_WEEVC</name>
<gene>
    <name evidence="2" type="ordered locus">Weevi_0113</name>
</gene>
<dbReference type="AlphaFoldDB" id="F0P2U9"/>
<reference evidence="3" key="2">
    <citation type="journal article" date="2011" name="Stand. Genomic Sci.">
        <title>Complete genome sequence of Weeksella virosa type strain (9751T).</title>
        <authorList>
            <person name="Lang E."/>
            <person name="Teshima H."/>
            <person name="Lucas S."/>
            <person name="Lapidus A."/>
            <person name="Hammon N."/>
            <person name="Deshpande S."/>
            <person name="Nolan M."/>
            <person name="Cheng J."/>
            <person name="Pitluck S."/>
            <person name="Liolios K."/>
            <person name="Pagani I."/>
            <person name="Mikhailova N."/>
            <person name="Ivanova N."/>
            <person name="Mavromatis K."/>
            <person name="Pati A."/>
            <person name="Tapia R."/>
            <person name="Han C."/>
            <person name="Goodwin L."/>
            <person name="Chen A."/>
            <person name="Palaniappan K."/>
            <person name="Land M."/>
            <person name="Hauser L."/>
            <person name="Chang Y."/>
            <person name="Jeffries C."/>
            <person name="Brambilla E."/>
            <person name="Kopitz M."/>
            <person name="Rohde M."/>
            <person name="Goker M."/>
            <person name="Tindall B."/>
            <person name="Detter J."/>
            <person name="Woyke T."/>
            <person name="Bristow J."/>
            <person name="Eisen J."/>
            <person name="Markowitz V."/>
            <person name="Hugenholtz P."/>
            <person name="Klenk H."/>
            <person name="Kyrpides N."/>
        </authorList>
    </citation>
    <scope>NUCLEOTIDE SEQUENCE [LARGE SCALE GENOMIC DNA]</scope>
    <source>
        <strain evidence="3">ATCC 43766 / DSM 16922 / JCM 21250 / NBRC 16016 / NCTC 11634 / CL345/78</strain>
    </source>
</reference>
<organism evidence="2 3">
    <name type="scientific">Weeksella virosa (strain ATCC 43766 / DSM 16922 / JCM 21250 / CCUG 30538 / CDC 9751 / IAM 14551 / NBRC 16016 / NCTC 11634 / CL345/78)</name>
    <dbReference type="NCBI Taxonomy" id="865938"/>
    <lineage>
        <taxon>Bacteria</taxon>
        <taxon>Pseudomonadati</taxon>
        <taxon>Bacteroidota</taxon>
        <taxon>Flavobacteriia</taxon>
        <taxon>Flavobacteriales</taxon>
        <taxon>Weeksellaceae</taxon>
        <taxon>Weeksella</taxon>
    </lineage>
</organism>
<protein>
    <submittedName>
        <fullName evidence="2">Uncharacterized protein</fullName>
    </submittedName>
</protein>
<proteinExistence type="predicted"/>
<evidence type="ECO:0000313" key="2">
    <source>
        <dbReference type="EMBL" id="ADX66839.1"/>
    </source>
</evidence>
<dbReference type="OrthoDB" id="1451180at2"/>
<dbReference type="EMBL" id="CP002455">
    <property type="protein sequence ID" value="ADX66839.1"/>
    <property type="molecule type" value="Genomic_DNA"/>
</dbReference>
<dbReference type="RefSeq" id="WP_013597231.1">
    <property type="nucleotide sequence ID" value="NC_015144.1"/>
</dbReference>